<dbReference type="EMBL" id="KV750463">
    <property type="protein sequence ID" value="OCL04679.1"/>
    <property type="molecule type" value="Genomic_DNA"/>
</dbReference>
<dbReference type="OrthoDB" id="2997776at2759"/>
<protein>
    <recommendedName>
        <fullName evidence="3">F-box domain-containing protein</fullName>
    </recommendedName>
</protein>
<dbReference type="Proteomes" id="UP000250140">
    <property type="component" value="Unassembled WGS sequence"/>
</dbReference>
<reference evidence="1 2" key="1">
    <citation type="journal article" date="2016" name="Nat. Commun.">
        <title>Ectomycorrhizal ecology is imprinted in the genome of the dominant symbiotic fungus Cenococcum geophilum.</title>
        <authorList>
            <consortium name="DOE Joint Genome Institute"/>
            <person name="Peter M."/>
            <person name="Kohler A."/>
            <person name="Ohm R.A."/>
            <person name="Kuo A."/>
            <person name="Krutzmann J."/>
            <person name="Morin E."/>
            <person name="Arend M."/>
            <person name="Barry K.W."/>
            <person name="Binder M."/>
            <person name="Choi C."/>
            <person name="Clum A."/>
            <person name="Copeland A."/>
            <person name="Grisel N."/>
            <person name="Haridas S."/>
            <person name="Kipfer T."/>
            <person name="LaButti K."/>
            <person name="Lindquist E."/>
            <person name="Lipzen A."/>
            <person name="Maire R."/>
            <person name="Meier B."/>
            <person name="Mihaltcheva S."/>
            <person name="Molinier V."/>
            <person name="Murat C."/>
            <person name="Poggeler S."/>
            <person name="Quandt C.A."/>
            <person name="Sperisen C."/>
            <person name="Tritt A."/>
            <person name="Tisserant E."/>
            <person name="Crous P.W."/>
            <person name="Henrissat B."/>
            <person name="Nehls U."/>
            <person name="Egli S."/>
            <person name="Spatafora J.W."/>
            <person name="Grigoriev I.V."/>
            <person name="Martin F.M."/>
        </authorList>
    </citation>
    <scope>NUCLEOTIDE SEQUENCE [LARGE SCALE GENOMIC DNA]</scope>
    <source>
        <strain evidence="1 2">CBS 207.34</strain>
    </source>
</reference>
<evidence type="ECO:0000313" key="1">
    <source>
        <dbReference type="EMBL" id="OCL04679.1"/>
    </source>
</evidence>
<evidence type="ECO:0000313" key="2">
    <source>
        <dbReference type="Proteomes" id="UP000250140"/>
    </source>
</evidence>
<sequence>MAETLPNKKCPHLPAELWISVLSHVQDCNHLWSTCRRVSTEFRSYVETVFADKHISKTRIEFAPQSFHHYQIPTIFDRFSADRKRAYFRDNRPAHYFTEKGMDAQYMLAIRVHWRSSMIWYLGSRDACGGKREQPPPYTIKVRRSINDTDIPGLEINYEAREISFEWITMYDLFFREEEYVRRRKDEALKAMQSINESTKSNNQSSIPGIDPIVLNLMEKDRIEHRAWKEARRTRLKSWYKKHHNFDLHCKCWSFDDDDDHRLRSMKRSRDDLACLGFSDDEA</sequence>
<keyword evidence="2" id="KW-1185">Reference proteome</keyword>
<gene>
    <name evidence="1" type="ORF">AOQ84DRAFT_391407</name>
</gene>
<accession>A0A8E2JPD5</accession>
<name>A0A8E2JPD5_9PEZI</name>
<dbReference type="AlphaFoldDB" id="A0A8E2JPD5"/>
<organism evidence="1 2">
    <name type="scientific">Glonium stellatum</name>
    <dbReference type="NCBI Taxonomy" id="574774"/>
    <lineage>
        <taxon>Eukaryota</taxon>
        <taxon>Fungi</taxon>
        <taxon>Dikarya</taxon>
        <taxon>Ascomycota</taxon>
        <taxon>Pezizomycotina</taxon>
        <taxon>Dothideomycetes</taxon>
        <taxon>Pleosporomycetidae</taxon>
        <taxon>Gloniales</taxon>
        <taxon>Gloniaceae</taxon>
        <taxon>Glonium</taxon>
    </lineage>
</organism>
<evidence type="ECO:0008006" key="3">
    <source>
        <dbReference type="Google" id="ProtNLM"/>
    </source>
</evidence>
<proteinExistence type="predicted"/>